<feature type="region of interest" description="Disordered" evidence="7">
    <location>
        <begin position="166"/>
        <end position="201"/>
    </location>
</feature>
<feature type="domain" description="Integrase zinc-binding" evidence="10">
    <location>
        <begin position="1475"/>
        <end position="1530"/>
    </location>
</feature>
<feature type="compositionally biased region" description="Low complexity" evidence="7">
    <location>
        <begin position="434"/>
        <end position="446"/>
    </location>
</feature>
<name>A0A6L2J2Z9_TANCI</name>
<comment type="caution">
    <text evidence="11">The sequence shown here is derived from an EMBL/GenBank/DDBJ whole genome shotgun (WGS) entry which is preliminary data.</text>
</comment>
<feature type="compositionally biased region" description="Low complexity" evidence="7">
    <location>
        <begin position="166"/>
        <end position="188"/>
    </location>
</feature>
<dbReference type="PANTHER" id="PTHR37984:SF5">
    <property type="entry name" value="PROTEIN NYNRIN-LIKE"/>
    <property type="match status" value="1"/>
</dbReference>
<evidence type="ECO:0000313" key="11">
    <source>
        <dbReference type="EMBL" id="GEU30335.1"/>
    </source>
</evidence>
<dbReference type="InterPro" id="IPR000477">
    <property type="entry name" value="RT_dom"/>
</dbReference>
<dbReference type="GO" id="GO:0016787">
    <property type="term" value="F:hydrolase activity"/>
    <property type="evidence" value="ECO:0007669"/>
    <property type="project" value="UniProtKB-KW"/>
</dbReference>
<dbReference type="InterPro" id="IPR041373">
    <property type="entry name" value="RT_RNaseH"/>
</dbReference>
<dbReference type="SUPFAM" id="SSF56672">
    <property type="entry name" value="DNA/RNA polymerases"/>
    <property type="match status" value="1"/>
</dbReference>
<dbReference type="Pfam" id="PF17921">
    <property type="entry name" value="Integrase_H2C2"/>
    <property type="match status" value="1"/>
</dbReference>
<evidence type="ECO:0000256" key="6">
    <source>
        <dbReference type="ARBA" id="ARBA00022918"/>
    </source>
</evidence>
<dbReference type="InterPro" id="IPR041588">
    <property type="entry name" value="Integrase_H2C2"/>
</dbReference>
<dbReference type="Pfam" id="PF08284">
    <property type="entry name" value="RVP_2"/>
    <property type="match status" value="2"/>
</dbReference>
<keyword evidence="4" id="KW-0255">Endonuclease</keyword>
<protein>
    <submittedName>
        <fullName evidence="11">Putative reverse transcriptase domain-containing protein</fullName>
    </submittedName>
</protein>
<dbReference type="GO" id="GO:0004519">
    <property type="term" value="F:endonuclease activity"/>
    <property type="evidence" value="ECO:0007669"/>
    <property type="project" value="UniProtKB-KW"/>
</dbReference>
<evidence type="ECO:0000256" key="2">
    <source>
        <dbReference type="ARBA" id="ARBA00022695"/>
    </source>
</evidence>
<dbReference type="Gene3D" id="3.10.10.10">
    <property type="entry name" value="HIV Type 1 Reverse Transcriptase, subunit A, domain 1"/>
    <property type="match status" value="1"/>
</dbReference>
<feature type="region of interest" description="Disordered" evidence="7">
    <location>
        <begin position="90"/>
        <end position="111"/>
    </location>
</feature>
<gene>
    <name evidence="11" type="ORF">Tci_002313</name>
</gene>
<dbReference type="InterPro" id="IPR043502">
    <property type="entry name" value="DNA/RNA_pol_sf"/>
</dbReference>
<dbReference type="Pfam" id="PF00078">
    <property type="entry name" value="RVT_1"/>
    <property type="match status" value="1"/>
</dbReference>
<evidence type="ECO:0000256" key="3">
    <source>
        <dbReference type="ARBA" id="ARBA00022722"/>
    </source>
</evidence>
<proteinExistence type="predicted"/>
<evidence type="ECO:0000256" key="5">
    <source>
        <dbReference type="ARBA" id="ARBA00022801"/>
    </source>
</evidence>
<organism evidence="11">
    <name type="scientific">Tanacetum cinerariifolium</name>
    <name type="common">Dalmatian daisy</name>
    <name type="synonym">Chrysanthemum cinerariifolium</name>
    <dbReference type="NCBI Taxonomy" id="118510"/>
    <lineage>
        <taxon>Eukaryota</taxon>
        <taxon>Viridiplantae</taxon>
        <taxon>Streptophyta</taxon>
        <taxon>Embryophyta</taxon>
        <taxon>Tracheophyta</taxon>
        <taxon>Spermatophyta</taxon>
        <taxon>Magnoliopsida</taxon>
        <taxon>eudicotyledons</taxon>
        <taxon>Gunneridae</taxon>
        <taxon>Pentapetalae</taxon>
        <taxon>asterids</taxon>
        <taxon>campanulids</taxon>
        <taxon>Asterales</taxon>
        <taxon>Asteraceae</taxon>
        <taxon>Asteroideae</taxon>
        <taxon>Anthemideae</taxon>
        <taxon>Anthemidinae</taxon>
        <taxon>Tanacetum</taxon>
    </lineage>
</organism>
<dbReference type="EMBL" id="BKCJ010000148">
    <property type="protein sequence ID" value="GEU30335.1"/>
    <property type="molecule type" value="Genomic_DNA"/>
</dbReference>
<dbReference type="CDD" id="cd09274">
    <property type="entry name" value="RNase_HI_RT_Ty3"/>
    <property type="match status" value="1"/>
</dbReference>
<feature type="domain" description="Reverse transcriptase" evidence="8">
    <location>
        <begin position="1129"/>
        <end position="1282"/>
    </location>
</feature>
<dbReference type="GO" id="GO:0003964">
    <property type="term" value="F:RNA-directed DNA polymerase activity"/>
    <property type="evidence" value="ECO:0007669"/>
    <property type="project" value="UniProtKB-KW"/>
</dbReference>
<feature type="region of interest" description="Disordered" evidence="7">
    <location>
        <begin position="410"/>
        <end position="449"/>
    </location>
</feature>
<feature type="compositionally biased region" description="Low complexity" evidence="7">
    <location>
        <begin position="91"/>
        <end position="108"/>
    </location>
</feature>
<keyword evidence="1" id="KW-0808">Transferase</keyword>
<evidence type="ECO:0000256" key="4">
    <source>
        <dbReference type="ARBA" id="ARBA00022759"/>
    </source>
</evidence>
<dbReference type="Pfam" id="PF17917">
    <property type="entry name" value="RT_RNaseH"/>
    <property type="match status" value="1"/>
</dbReference>
<evidence type="ECO:0000256" key="7">
    <source>
        <dbReference type="SAM" id="MobiDB-lite"/>
    </source>
</evidence>
<feature type="region of interest" description="Disordered" evidence="7">
    <location>
        <begin position="757"/>
        <end position="796"/>
    </location>
</feature>
<evidence type="ECO:0000259" key="9">
    <source>
        <dbReference type="Pfam" id="PF17917"/>
    </source>
</evidence>
<evidence type="ECO:0000256" key="1">
    <source>
        <dbReference type="ARBA" id="ARBA00022679"/>
    </source>
</evidence>
<evidence type="ECO:0000259" key="8">
    <source>
        <dbReference type="Pfam" id="PF00078"/>
    </source>
</evidence>
<dbReference type="InterPro" id="IPR050951">
    <property type="entry name" value="Retrovirus_Pol_polyprotein"/>
</dbReference>
<dbReference type="PANTHER" id="PTHR37984">
    <property type="entry name" value="PROTEIN CBG26694"/>
    <property type="match status" value="1"/>
</dbReference>
<dbReference type="CDD" id="cd01647">
    <property type="entry name" value="RT_LTR"/>
    <property type="match status" value="1"/>
</dbReference>
<evidence type="ECO:0000259" key="10">
    <source>
        <dbReference type="Pfam" id="PF17921"/>
    </source>
</evidence>
<keyword evidence="2" id="KW-0548">Nucleotidyltransferase</keyword>
<feature type="region of interest" description="Disordered" evidence="7">
    <location>
        <begin position="214"/>
        <end position="240"/>
    </location>
</feature>
<keyword evidence="5" id="KW-0378">Hydrolase</keyword>
<dbReference type="CDD" id="cd00303">
    <property type="entry name" value="retropepsin_like"/>
    <property type="match status" value="1"/>
</dbReference>
<dbReference type="InterPro" id="IPR043128">
    <property type="entry name" value="Rev_trsase/Diguanyl_cyclase"/>
</dbReference>
<sequence>MLLDPVWRCDKLVSSAKVIEPEYGAPIITISFDVSEESVTSVVSRVILFGTIPTAIPIVLDMHTDLPIAPELLAVSPLLCSDDPDFEVRSRPFSPSGSSSPDTTIPSTEIATTSPTCISTPVIIASPAVRSCIRTTVRKSTLGLRPMMTPARNAALRRARRATLSLDTSSFDTSSRSSSDLAPASSSSVGPYRKRSRSSATSISSTICTTGVLSPTQADPLPLHKRYRGTSSMHSDESGDEVILETQTESNMDSDIRADIKVVTATASIVTDNGLGIKPVMTGFETDIRPKLAGVQTESEPEEADADDEANAEDNLRRICRIEHEGRRIADSERSGLLVRVVALEGSNTRLQDDIGIERHHKIWVDYSSSRSSSSSRDRKLELILGNQAIEELISRQMEETLAAQEANRNAGLIDKNQSQNRDDNDNESGGNGNHSNNNGDENLNGGNRGAKRDALVEIMESVFHISNCPLNSQVKFVTCTLLDGALTWWNSHVHTIGIDEAYEMPWKDLMKLMIEVSCPRNEIQKLKNEMVPEENDKIERFIWGLPDNIQGMLSKRGSLTATHEVTVYSSHLLRGRMWLRLSRWATVRKEDMLGVLRTTTSADCTIKDHVPRAYVLEGGDSNPDFNVVTGTFLLNNHYAYILFDFGADRSFVSTMFSALIDIPPTALDISYTMKLADGRIIESNTIIVALEGSNTRLQDDIGIERHHKIWVDYSSSRSSSSSRDRKLELILGNQAIEELISRQMEETLAAQEANRNAGLIDKNQSQNRDDNDNESGGNGNHSNNNGDENLNGGNRGAKRDALVEIMESVFHISNCPLNSQVKFVTCTLLDGALTWWNSHVHTIGIDEAYEMPWKDLMKLMIEVSCPRNEIQKLKNEMVPEENDKIERFIWGLPDNIQGMLSKRGSLTATHEVTVYSSHLLRGRMWLRLSRWATVRKEDMLGVLRTTTSADCTIKDHVPNKASSNDARRRAYVLEGGDINPDFNVVTGTFLFNNHYAYILFDLGADRSFVSTMFSALIDIPPTALDISYTMKLADGRIIESNTIIRDCTLNLLDHPFSTDLMPVELGDKSKDKRLEDVSIVQDFLKVFPEHLPGLPPARKVEFQIDLVPGAAHVARAPHRLAPSKMQELSAQLQELTDKVKNRYPLPRIDDLFDQFQGSSVYSKIDLRSGYHQLRVREDDITKKAFRTRYGYYELQVMPFRLTNAPAIFMDLMNRVSKPYLDNFVIVFIDDILIYFKSKEEHEDHLKLIPELLKKEELDANFSKCDFWLYKTLTEICQFLGLVGYYQRFIEGFSKIARPMTKLTEKSVKYEWGEKKEKAFQLLKQRLCSAPILKKKVIVYASRQLKVHEKNYMTHDLELGAVVFTLMMWRPYLYETNYIVFTDHKSLQHILGQQELSRRQRRWLELLSDYDCEIRYHSKKVNVVADALSRKERTEAQKEENYVTEDLCAMIKNLKPCADGTLCLRNRSWIPRFGNLRDLIMHESHKSKYSIHLGSDKMYHDLKKLYWWPNMKAEIATYVSKCLTCAKVKAEHQKPSVTSGSVGNATGYEHRLSPTDRWSWDRQLPLVEFSYNNSYHTIIKAASFKALYEQLSRVHSTFHVSNMKKCLSDETFVIPLDEIQIDDKLHFIEEPVEIIDLEVKRLKHSRILIVKVRWNSKRGPDFTWEREDQFKKKYLHLFAKSSSSPEIAS</sequence>
<keyword evidence="6 11" id="KW-0695">RNA-directed DNA polymerase</keyword>
<dbReference type="Gene3D" id="1.10.340.70">
    <property type="match status" value="1"/>
</dbReference>
<dbReference type="Gene3D" id="3.30.70.270">
    <property type="match status" value="2"/>
</dbReference>
<accession>A0A6L2J2Z9</accession>
<reference evidence="11" key="1">
    <citation type="journal article" date="2019" name="Sci. Rep.">
        <title>Draft genome of Tanacetum cinerariifolium, the natural source of mosquito coil.</title>
        <authorList>
            <person name="Yamashiro T."/>
            <person name="Shiraishi A."/>
            <person name="Satake H."/>
            <person name="Nakayama K."/>
        </authorList>
    </citation>
    <scope>NUCLEOTIDE SEQUENCE</scope>
</reference>
<keyword evidence="3" id="KW-0540">Nuclease</keyword>
<dbReference type="FunFam" id="3.30.70.270:FF:000020">
    <property type="entry name" value="Transposon Tf2-6 polyprotein-like Protein"/>
    <property type="match status" value="1"/>
</dbReference>
<feature type="domain" description="Reverse transcriptase RNase H-like" evidence="9">
    <location>
        <begin position="1334"/>
        <end position="1410"/>
    </location>
</feature>
<feature type="compositionally biased region" description="Low complexity" evidence="7">
    <location>
        <begin position="781"/>
        <end position="793"/>
    </location>
</feature>